<dbReference type="SMART" id="SM00360">
    <property type="entry name" value="RRM"/>
    <property type="match status" value="1"/>
</dbReference>
<evidence type="ECO:0000259" key="4">
    <source>
        <dbReference type="PROSITE" id="PS50102"/>
    </source>
</evidence>
<evidence type="ECO:0000256" key="2">
    <source>
        <dbReference type="SAM" id="MobiDB-lite"/>
    </source>
</evidence>
<dbReference type="CDD" id="cd00590">
    <property type="entry name" value="RRM_SF"/>
    <property type="match status" value="1"/>
</dbReference>
<evidence type="ECO:0000313" key="6">
    <source>
        <dbReference type="Proteomes" id="UP000242715"/>
    </source>
</evidence>
<dbReference type="SUPFAM" id="SSF56219">
    <property type="entry name" value="DNase I-like"/>
    <property type="match status" value="1"/>
</dbReference>
<feature type="region of interest" description="Disordered" evidence="2">
    <location>
        <begin position="301"/>
        <end position="328"/>
    </location>
</feature>
<dbReference type="GO" id="GO:0003723">
    <property type="term" value="F:RNA binding"/>
    <property type="evidence" value="ECO:0007669"/>
    <property type="project" value="UniProtKB-UniRule"/>
</dbReference>
<organism evidence="5 6">
    <name type="scientific">Trifolium subterraneum</name>
    <name type="common">Subterranean clover</name>
    <dbReference type="NCBI Taxonomy" id="3900"/>
    <lineage>
        <taxon>Eukaryota</taxon>
        <taxon>Viridiplantae</taxon>
        <taxon>Streptophyta</taxon>
        <taxon>Embryophyta</taxon>
        <taxon>Tracheophyta</taxon>
        <taxon>Spermatophyta</taxon>
        <taxon>Magnoliopsida</taxon>
        <taxon>eudicotyledons</taxon>
        <taxon>Gunneridae</taxon>
        <taxon>Pentapetalae</taxon>
        <taxon>rosids</taxon>
        <taxon>fabids</taxon>
        <taxon>Fabales</taxon>
        <taxon>Fabaceae</taxon>
        <taxon>Papilionoideae</taxon>
        <taxon>50 kb inversion clade</taxon>
        <taxon>NPAAA clade</taxon>
        <taxon>Hologalegina</taxon>
        <taxon>IRL clade</taxon>
        <taxon>Trifolieae</taxon>
        <taxon>Trifolium</taxon>
    </lineage>
</organism>
<name>A0A2Z6MRH7_TRISU</name>
<sequence length="1187" mass="135115">MMIKAGRRARSSHDHLTTYFFTKFPDSFDAKAMMNIFQHYGNIVEVVIPTKRDKGGRRFGFARFDKVKDVRRFGIELDNIIIGRNKIYVNPSRFHRESGTRRQHRQEEGEDQTRYLSKPKVQPRRNGETKKSQHKEAAGLSYAHVVQEGGSHKRKVSILWGQDYSFRANLVLMEEQEEAEINALIEDAGGWLDQWFKEIRPWSTRDVDNDILVWSRVYGISVHAWNDNFFTLLSQPFGTFLNLDESTSKKLTMDVARIMVRMPGFKAVDEFITVKINHEFFQLRIIENSHGPMCIVVPSKGTEQGRDAVNSSSEDEEGDFQAMEKEEAGEGREEVEGGQHLLALTNFVNNNNWGDIGGGGFKELVVVLNWMKLTKWIPQKAHVTQVVTAQKGEEVKGSKGEGCLRSLMERIKWVASPNQLTLKGVAEEVRENKKGVAVAMGQKKTKLRPTSSVGRKRLEPSITGGGRVQAPNRGVTNNNIRFQIPPKQCVPPTTTNPMRSGGSSTNSSSRRNSMAVTSAPKPKATTMKEGCLCNPVGKFKVSTTTENSLLSAANGKVWKGVKELGVGGDEEDAVYVDRLVANEENDTEVRRQRELSKQDMFDIYLLQETKRSNFDDFMIHNFWGHKDVEWVAKESDGLSGGLLIMWNEGLFKVKFCFSGDEFLGLCVEWKEGILYIVDVYSPCSFSGKRKLWNDLLEFKLNNEQGDWCIGGDFNAVLKARERKGSSSAFTHNERAEFCQFVESMELIDVPVTGKKFTWFSANGKAMSRLDRFLLSDNFIVKEEVSGQWIGDRDISDHCPIWLICLNLNWGPKPFKRLKEELREWNREVFGILDLNIEKTVKELNEVEGLAANYDVNSECWSTMKDYVMEFFNEFHESAVLPKAITASFLALIPKKDHPQQLSDYRPIFLIAEGLTGLVNKAVDIGKFDGFKVDDSIRFQILQFVDDTVLLGESSWENVRTIKSILRGFELVSGLKINFVKSKLYDINVEDNFLDVAATFLSCSFDSIPFKFLGIPDQGGLGIKDIELFNMALLCKWKWRCLIEKDALWYKLLSYSSALHWNPDWMGTLSQEASEENVALEQLLIGLDLHLCREDMALVTTCLRMMFRQKWGFSVGVFSKRSYLPAPYLLLKVFYRILMIYLLFSAYKKWKIATMCSLVVLRSKKCGSKFWCGCVLIATNKKAAGNIF</sequence>
<dbReference type="PROSITE" id="PS50102">
    <property type="entry name" value="RRM"/>
    <property type="match status" value="1"/>
</dbReference>
<accession>A0A2Z6MRH7</accession>
<keyword evidence="3" id="KW-0472">Membrane</keyword>
<dbReference type="InterPro" id="IPR005135">
    <property type="entry name" value="Endo/exonuclease/phosphatase"/>
</dbReference>
<dbReference type="Pfam" id="PF00076">
    <property type="entry name" value="RRM_1"/>
    <property type="match status" value="1"/>
</dbReference>
<keyword evidence="6" id="KW-1185">Reference proteome</keyword>
<dbReference type="EMBL" id="DF973487">
    <property type="protein sequence ID" value="GAU32253.1"/>
    <property type="molecule type" value="Genomic_DNA"/>
</dbReference>
<feature type="region of interest" description="Disordered" evidence="2">
    <location>
        <begin position="93"/>
        <end position="137"/>
    </location>
</feature>
<dbReference type="PANTHER" id="PTHR33710:SF64">
    <property type="entry name" value="ENDONUCLEASE_EXONUCLEASE_PHOSPHATASE DOMAIN-CONTAINING PROTEIN"/>
    <property type="match status" value="1"/>
</dbReference>
<protein>
    <recommendedName>
        <fullName evidence="4">RRM domain-containing protein</fullName>
    </recommendedName>
</protein>
<dbReference type="Gene3D" id="3.30.70.330">
    <property type="match status" value="1"/>
</dbReference>
<dbReference type="Proteomes" id="UP000242715">
    <property type="component" value="Unassembled WGS sequence"/>
</dbReference>
<dbReference type="Gene3D" id="3.60.10.10">
    <property type="entry name" value="Endonuclease/exonuclease/phosphatase"/>
    <property type="match status" value="1"/>
</dbReference>
<reference evidence="6" key="1">
    <citation type="journal article" date="2017" name="Front. Plant Sci.">
        <title>Climate Clever Clovers: New Paradigm to Reduce the Environmental Footprint of Ruminants by Breeding Low Methanogenic Forages Utilizing Haplotype Variation.</title>
        <authorList>
            <person name="Kaur P."/>
            <person name="Appels R."/>
            <person name="Bayer P.E."/>
            <person name="Keeble-Gagnere G."/>
            <person name="Wang J."/>
            <person name="Hirakawa H."/>
            <person name="Shirasawa K."/>
            <person name="Vercoe P."/>
            <person name="Stefanova K."/>
            <person name="Durmic Z."/>
            <person name="Nichols P."/>
            <person name="Revell C."/>
            <person name="Isobe S.N."/>
            <person name="Edwards D."/>
            <person name="Erskine W."/>
        </authorList>
    </citation>
    <scope>NUCLEOTIDE SEQUENCE [LARGE SCALE GENOMIC DNA]</scope>
    <source>
        <strain evidence="6">cv. Daliak</strain>
    </source>
</reference>
<feature type="compositionally biased region" description="Basic and acidic residues" evidence="2">
    <location>
        <begin position="125"/>
        <end position="137"/>
    </location>
</feature>
<gene>
    <name evidence="5" type="ORF">TSUD_53800</name>
</gene>
<dbReference type="InterPro" id="IPR000504">
    <property type="entry name" value="RRM_dom"/>
</dbReference>
<dbReference type="OrthoDB" id="1436718at2759"/>
<dbReference type="AlphaFoldDB" id="A0A2Z6MRH7"/>
<feature type="compositionally biased region" description="Basic and acidic residues" evidence="2">
    <location>
        <begin position="94"/>
        <end position="113"/>
    </location>
</feature>
<feature type="transmembrane region" description="Helical" evidence="3">
    <location>
        <begin position="1127"/>
        <end position="1146"/>
    </location>
</feature>
<feature type="compositionally biased region" description="Low complexity" evidence="2">
    <location>
        <begin position="499"/>
        <end position="513"/>
    </location>
</feature>
<keyword evidence="1" id="KW-0694">RNA-binding</keyword>
<feature type="region of interest" description="Disordered" evidence="2">
    <location>
        <begin position="436"/>
        <end position="525"/>
    </location>
</feature>
<dbReference type="InterPro" id="IPR035979">
    <property type="entry name" value="RBD_domain_sf"/>
</dbReference>
<dbReference type="Pfam" id="PF03372">
    <property type="entry name" value="Exo_endo_phos"/>
    <property type="match status" value="1"/>
</dbReference>
<feature type="domain" description="RRM" evidence="4">
    <location>
        <begin position="17"/>
        <end position="94"/>
    </location>
</feature>
<keyword evidence="3" id="KW-1133">Transmembrane helix</keyword>
<evidence type="ECO:0000256" key="1">
    <source>
        <dbReference type="PROSITE-ProRule" id="PRU00176"/>
    </source>
</evidence>
<dbReference type="InterPro" id="IPR036691">
    <property type="entry name" value="Endo/exonu/phosph_ase_sf"/>
</dbReference>
<evidence type="ECO:0000256" key="3">
    <source>
        <dbReference type="SAM" id="Phobius"/>
    </source>
</evidence>
<dbReference type="GO" id="GO:0003824">
    <property type="term" value="F:catalytic activity"/>
    <property type="evidence" value="ECO:0007669"/>
    <property type="project" value="InterPro"/>
</dbReference>
<dbReference type="PANTHER" id="PTHR33710">
    <property type="entry name" value="BNAC02G09200D PROTEIN"/>
    <property type="match status" value="1"/>
</dbReference>
<evidence type="ECO:0000313" key="5">
    <source>
        <dbReference type="EMBL" id="GAU32253.1"/>
    </source>
</evidence>
<dbReference type="InterPro" id="IPR012677">
    <property type="entry name" value="Nucleotide-bd_a/b_plait_sf"/>
</dbReference>
<dbReference type="SUPFAM" id="SSF54928">
    <property type="entry name" value="RNA-binding domain, RBD"/>
    <property type="match status" value="1"/>
</dbReference>
<keyword evidence="3" id="KW-0812">Transmembrane</keyword>
<proteinExistence type="predicted"/>